<dbReference type="GO" id="GO:0016787">
    <property type="term" value="F:hydrolase activity"/>
    <property type="evidence" value="ECO:0007669"/>
    <property type="project" value="InterPro"/>
</dbReference>
<protein>
    <recommendedName>
        <fullName evidence="1">Calcineurin-like phosphoesterase domain-containing protein</fullName>
    </recommendedName>
</protein>
<keyword evidence="3" id="KW-1185">Reference proteome</keyword>
<gene>
    <name evidence="2" type="ORF">FNJ60_00990</name>
</gene>
<dbReference type="EMBL" id="VKLW01000001">
    <property type="protein sequence ID" value="TYK35711.1"/>
    <property type="molecule type" value="Genomic_DNA"/>
</dbReference>
<sequence>MKRLVLTILAVIFIILAFARYKIIKNNDEQGKPFLLIIPDVHGRSFWKKAVESYPDIPVIFLGDYLDPYNNEIENISNEEAFANFREILEYKRKRSSSVTLLLGNHDIHYIDNDYAFSRKDTLNEKEIHDIFMESLSLFKLVANVEISDRQILFSHAGVLVGWVRKHYPSLLETDILSLCDSINNNLKDEKLFVKYISDALMDVTSVRGGDAEYGSLVWADDTEHIHSKEHLPDVYQIFGHSQLENAPKICEHHANLDCRRAFLLTDKANIIECRVNK</sequence>
<dbReference type="RefSeq" id="WP_148730118.1">
    <property type="nucleotide sequence ID" value="NZ_JADRGG010000013.1"/>
</dbReference>
<proteinExistence type="predicted"/>
<comment type="caution">
    <text evidence="2">The sequence shown here is derived from an EMBL/GenBank/DDBJ whole genome shotgun (WGS) entry which is preliminary data.</text>
</comment>
<dbReference type="SUPFAM" id="SSF56300">
    <property type="entry name" value="Metallo-dependent phosphatases"/>
    <property type="match status" value="1"/>
</dbReference>
<dbReference type="AlphaFoldDB" id="A0A5D3EJL3"/>
<organism evidence="2 3">
    <name type="scientific">Bacteroides pyogenes</name>
    <dbReference type="NCBI Taxonomy" id="310300"/>
    <lineage>
        <taxon>Bacteria</taxon>
        <taxon>Pseudomonadati</taxon>
        <taxon>Bacteroidota</taxon>
        <taxon>Bacteroidia</taxon>
        <taxon>Bacteroidales</taxon>
        <taxon>Bacteroidaceae</taxon>
        <taxon>Bacteroides</taxon>
    </lineage>
</organism>
<evidence type="ECO:0000259" key="1">
    <source>
        <dbReference type="Pfam" id="PF00149"/>
    </source>
</evidence>
<dbReference type="Pfam" id="PF00149">
    <property type="entry name" value="Metallophos"/>
    <property type="match status" value="1"/>
</dbReference>
<feature type="domain" description="Calcineurin-like phosphoesterase" evidence="1">
    <location>
        <begin position="36"/>
        <end position="175"/>
    </location>
</feature>
<dbReference type="InterPro" id="IPR029052">
    <property type="entry name" value="Metallo-depent_PP-like"/>
</dbReference>
<dbReference type="Proteomes" id="UP000324383">
    <property type="component" value="Unassembled WGS sequence"/>
</dbReference>
<name>A0A5D3EJL3_9BACE</name>
<dbReference type="InterPro" id="IPR004843">
    <property type="entry name" value="Calcineurin-like_PHP"/>
</dbReference>
<dbReference type="Gene3D" id="3.60.21.10">
    <property type="match status" value="1"/>
</dbReference>
<evidence type="ECO:0000313" key="3">
    <source>
        <dbReference type="Proteomes" id="UP000324383"/>
    </source>
</evidence>
<evidence type="ECO:0000313" key="2">
    <source>
        <dbReference type="EMBL" id="TYK35711.1"/>
    </source>
</evidence>
<accession>A0A5D3EJL3</accession>
<reference evidence="2 3" key="1">
    <citation type="submission" date="2019-07" db="EMBL/GenBank/DDBJ databases">
        <title>Draft Genome Sequences of Bacteroides pyogenes Strains Isolated from the Uterus Holstein Dairy Cows with Metritis.</title>
        <authorList>
            <person name="Cunha F."/>
            <person name="Galvao K.N."/>
            <person name="Jeon S.J."/>
            <person name="Jeong K.C."/>
        </authorList>
    </citation>
    <scope>NUCLEOTIDE SEQUENCE [LARGE SCALE GENOMIC DNA]</scope>
    <source>
        <strain evidence="2 3">KG-31</strain>
    </source>
</reference>